<dbReference type="AlphaFoldDB" id="A0A9D1DBG7"/>
<comment type="caution">
    <text evidence="2">The sequence shown here is derived from an EMBL/GenBank/DDBJ whole genome shotgun (WGS) entry which is preliminary data.</text>
</comment>
<dbReference type="GO" id="GO:0016747">
    <property type="term" value="F:acyltransferase activity, transferring groups other than amino-acyl groups"/>
    <property type="evidence" value="ECO:0007669"/>
    <property type="project" value="InterPro"/>
</dbReference>
<reference evidence="2" key="2">
    <citation type="journal article" date="2021" name="PeerJ">
        <title>Extensive microbial diversity within the chicken gut microbiome revealed by metagenomics and culture.</title>
        <authorList>
            <person name="Gilroy R."/>
            <person name="Ravi A."/>
            <person name="Getino M."/>
            <person name="Pursley I."/>
            <person name="Horton D.L."/>
            <person name="Alikhan N.F."/>
            <person name="Baker D."/>
            <person name="Gharbi K."/>
            <person name="Hall N."/>
            <person name="Watson M."/>
            <person name="Adriaenssens E.M."/>
            <person name="Foster-Nyarko E."/>
            <person name="Jarju S."/>
            <person name="Secka A."/>
            <person name="Antonio M."/>
            <person name="Oren A."/>
            <person name="Chaudhuri R.R."/>
            <person name="La Ragione R."/>
            <person name="Hildebrand F."/>
            <person name="Pallen M.J."/>
        </authorList>
    </citation>
    <scope>NUCLEOTIDE SEQUENCE</scope>
    <source>
        <strain evidence="2">ChiW25-3613</strain>
    </source>
</reference>
<evidence type="ECO:0000259" key="1">
    <source>
        <dbReference type="PROSITE" id="PS51186"/>
    </source>
</evidence>
<dbReference type="InterPro" id="IPR016181">
    <property type="entry name" value="Acyl_CoA_acyltransferase"/>
</dbReference>
<accession>A0A9D1DBG7</accession>
<dbReference type="Gene3D" id="3.40.630.30">
    <property type="match status" value="1"/>
</dbReference>
<evidence type="ECO:0000313" key="2">
    <source>
        <dbReference type="EMBL" id="HIR39886.1"/>
    </source>
</evidence>
<evidence type="ECO:0000313" key="3">
    <source>
        <dbReference type="Proteomes" id="UP000824179"/>
    </source>
</evidence>
<gene>
    <name evidence="2" type="ORF">IAB90_05840</name>
</gene>
<dbReference type="EMBL" id="DVHB01000098">
    <property type="protein sequence ID" value="HIR39886.1"/>
    <property type="molecule type" value="Genomic_DNA"/>
</dbReference>
<organism evidence="2 3">
    <name type="scientific">Candidatus Coproplasma stercoripullorum</name>
    <dbReference type="NCBI Taxonomy" id="2840751"/>
    <lineage>
        <taxon>Bacteria</taxon>
        <taxon>Bacillati</taxon>
        <taxon>Bacillota</taxon>
        <taxon>Clostridia</taxon>
        <taxon>Eubacteriales</taxon>
        <taxon>Candidatus Coproplasma</taxon>
    </lineage>
</organism>
<dbReference type="InterPro" id="IPR000182">
    <property type="entry name" value="GNAT_dom"/>
</dbReference>
<protein>
    <submittedName>
        <fullName evidence="2">GNAT family N-acetyltransferase</fullName>
    </submittedName>
</protein>
<dbReference type="SUPFAM" id="SSF55729">
    <property type="entry name" value="Acyl-CoA N-acyltransferases (Nat)"/>
    <property type="match status" value="1"/>
</dbReference>
<name>A0A9D1DBG7_9FIRM</name>
<sequence>MITEEIHFTLKDGRRAVLRNPKEEEAEELLNYFRTAVSETDFLLMSPQGCASYTAESERAFIRGMNCSDSIIMLTCFVGKEVAGNCQLTFKTNLKERHRATIDLAILRKFWNLGIGSAIFENLIALALRNEDVLQLELDFLEGNVRARALYEKFGFRITGVKPDAIRLNDGKLYNIYSMVKKLR</sequence>
<proteinExistence type="predicted"/>
<dbReference type="Pfam" id="PF00583">
    <property type="entry name" value="Acetyltransf_1"/>
    <property type="match status" value="1"/>
</dbReference>
<reference evidence="2" key="1">
    <citation type="submission" date="2020-10" db="EMBL/GenBank/DDBJ databases">
        <authorList>
            <person name="Gilroy R."/>
        </authorList>
    </citation>
    <scope>NUCLEOTIDE SEQUENCE</scope>
    <source>
        <strain evidence="2">ChiW25-3613</strain>
    </source>
</reference>
<dbReference type="PROSITE" id="PS51186">
    <property type="entry name" value="GNAT"/>
    <property type="match status" value="1"/>
</dbReference>
<dbReference type="Proteomes" id="UP000824179">
    <property type="component" value="Unassembled WGS sequence"/>
</dbReference>
<feature type="domain" description="N-acetyltransferase" evidence="1">
    <location>
        <begin position="16"/>
        <end position="184"/>
    </location>
</feature>